<keyword evidence="7" id="KW-0808">Transferase</keyword>
<keyword evidence="7" id="KW-0032">Aminotransferase</keyword>
<dbReference type="GO" id="GO:0008483">
    <property type="term" value="F:transaminase activity"/>
    <property type="evidence" value="ECO:0007669"/>
    <property type="project" value="UniProtKB-KW"/>
</dbReference>
<dbReference type="PROSITE" id="PS50949">
    <property type="entry name" value="HTH_GNTR"/>
    <property type="match status" value="1"/>
</dbReference>
<keyword evidence="3" id="KW-0805">Transcription regulation</keyword>
<evidence type="ECO:0000256" key="4">
    <source>
        <dbReference type="ARBA" id="ARBA00023125"/>
    </source>
</evidence>
<dbReference type="Proteomes" id="UP000199310">
    <property type="component" value="Unassembled WGS sequence"/>
</dbReference>
<dbReference type="Pfam" id="PF00155">
    <property type="entry name" value="Aminotran_1_2"/>
    <property type="match status" value="1"/>
</dbReference>
<dbReference type="InterPro" id="IPR015424">
    <property type="entry name" value="PyrdxlP-dep_Trfase"/>
</dbReference>
<dbReference type="SMART" id="SM00345">
    <property type="entry name" value="HTH_GNTR"/>
    <property type="match status" value="1"/>
</dbReference>
<protein>
    <submittedName>
        <fullName evidence="7">DNA-binding transcriptional regulator, MocR family, contains an aminotransferase domain</fullName>
    </submittedName>
</protein>
<dbReference type="STRING" id="29529.SAMN04488122_3105"/>
<keyword evidence="2" id="KW-0663">Pyridoxal phosphate</keyword>
<dbReference type="InterPro" id="IPR004839">
    <property type="entry name" value="Aminotransferase_I/II_large"/>
</dbReference>
<dbReference type="CDD" id="cd07377">
    <property type="entry name" value="WHTH_GntR"/>
    <property type="match status" value="1"/>
</dbReference>
<evidence type="ECO:0000256" key="2">
    <source>
        <dbReference type="ARBA" id="ARBA00022898"/>
    </source>
</evidence>
<accession>A0A1I0RN03</accession>
<dbReference type="InterPro" id="IPR051446">
    <property type="entry name" value="HTH_trans_reg/aminotransferase"/>
</dbReference>
<evidence type="ECO:0000313" key="8">
    <source>
        <dbReference type="Proteomes" id="UP000199310"/>
    </source>
</evidence>
<reference evidence="8" key="1">
    <citation type="submission" date="2016-10" db="EMBL/GenBank/DDBJ databases">
        <authorList>
            <person name="Varghese N."/>
            <person name="Submissions S."/>
        </authorList>
    </citation>
    <scope>NUCLEOTIDE SEQUENCE [LARGE SCALE GENOMIC DNA]</scope>
    <source>
        <strain evidence="8">DSM 3695</strain>
    </source>
</reference>
<evidence type="ECO:0000313" key="7">
    <source>
        <dbReference type="EMBL" id="SEW42462.1"/>
    </source>
</evidence>
<dbReference type="GO" id="GO:0003700">
    <property type="term" value="F:DNA-binding transcription factor activity"/>
    <property type="evidence" value="ECO:0007669"/>
    <property type="project" value="InterPro"/>
</dbReference>
<proteinExistence type="inferred from homology"/>
<name>A0A1I0RN03_9BACT</name>
<dbReference type="SUPFAM" id="SSF46785">
    <property type="entry name" value="Winged helix' DNA-binding domain"/>
    <property type="match status" value="1"/>
</dbReference>
<dbReference type="AlphaFoldDB" id="A0A1I0RN03"/>
<dbReference type="InterPro" id="IPR015422">
    <property type="entry name" value="PyrdxlP-dep_Trfase_small"/>
</dbReference>
<evidence type="ECO:0000256" key="3">
    <source>
        <dbReference type="ARBA" id="ARBA00023015"/>
    </source>
</evidence>
<dbReference type="SUPFAM" id="SSF53383">
    <property type="entry name" value="PLP-dependent transferases"/>
    <property type="match status" value="1"/>
</dbReference>
<comment type="similarity">
    <text evidence="1">In the C-terminal section; belongs to the class-I pyridoxal-phosphate-dependent aminotransferase family.</text>
</comment>
<feature type="domain" description="HTH gntR-type" evidence="6">
    <location>
        <begin position="3"/>
        <end position="71"/>
    </location>
</feature>
<dbReference type="InterPro" id="IPR036388">
    <property type="entry name" value="WH-like_DNA-bd_sf"/>
</dbReference>
<dbReference type="GO" id="GO:0030170">
    <property type="term" value="F:pyridoxal phosphate binding"/>
    <property type="evidence" value="ECO:0007669"/>
    <property type="project" value="InterPro"/>
</dbReference>
<dbReference type="EMBL" id="FOJG01000001">
    <property type="protein sequence ID" value="SEW42462.1"/>
    <property type="molecule type" value="Genomic_DNA"/>
</dbReference>
<sequence>MKRYKYEEIAGDIEKKIAGGQYLPGHRLPSVRTLKEKYQTSLSTIQSAYDDLLLRGLVESMPRSGYYVSTKVQPTGKPATTMIARDLVFRNNLAVITSENRQRSALSEFNVAAPGDLLLPQQLLLKTMQQVIREKGASLLKYYPANGLAALRENITRRAAHHNTHLRSGELLITDGALQAVYIALSAVCAPGDVIAVESPCIFSVLEVIRVLRLKVVEIPVLPQTGFDIAALQEACHIHDFKAIVVTPNFHNPTGTLMTDEQKRLLLQVAQANNIPLIENDIYGELYFHGQRPSTIRTFDESGLVMTCSSFAKSLAPGIRLGWLSAGRFFRQAEQIRFAIGSSVSPVYQETMDRILEGSAYEKHLRIFRQQLAAQCNQSRKLIRESFPEGTRMGNPAGGYHLWVQLPDTLDMSAFYRYCEEIGVRFTPGSAFSFASTYDHCLRLVFADKYTPAKIAAIRKAGRFAVEHS</sequence>
<dbReference type="RefSeq" id="WP_089896176.1">
    <property type="nucleotide sequence ID" value="NZ_FOJG01000001.1"/>
</dbReference>
<keyword evidence="5" id="KW-0804">Transcription</keyword>
<dbReference type="Gene3D" id="3.90.1150.10">
    <property type="entry name" value="Aspartate Aminotransferase, domain 1"/>
    <property type="match status" value="1"/>
</dbReference>
<dbReference type="Pfam" id="PF00392">
    <property type="entry name" value="GntR"/>
    <property type="match status" value="1"/>
</dbReference>
<dbReference type="InterPro" id="IPR015421">
    <property type="entry name" value="PyrdxlP-dep_Trfase_major"/>
</dbReference>
<dbReference type="OrthoDB" id="9802328at2"/>
<dbReference type="GO" id="GO:0003677">
    <property type="term" value="F:DNA binding"/>
    <property type="evidence" value="ECO:0007669"/>
    <property type="project" value="UniProtKB-KW"/>
</dbReference>
<dbReference type="PANTHER" id="PTHR46577:SF2">
    <property type="entry name" value="TRANSCRIPTIONAL REGULATORY PROTEIN"/>
    <property type="match status" value="1"/>
</dbReference>
<evidence type="ECO:0000256" key="1">
    <source>
        <dbReference type="ARBA" id="ARBA00005384"/>
    </source>
</evidence>
<keyword evidence="4 7" id="KW-0238">DNA-binding</keyword>
<dbReference type="Gene3D" id="3.40.640.10">
    <property type="entry name" value="Type I PLP-dependent aspartate aminotransferase-like (Major domain)"/>
    <property type="match status" value="1"/>
</dbReference>
<dbReference type="Gene3D" id="1.10.10.10">
    <property type="entry name" value="Winged helix-like DNA-binding domain superfamily/Winged helix DNA-binding domain"/>
    <property type="match status" value="1"/>
</dbReference>
<keyword evidence="8" id="KW-1185">Reference proteome</keyword>
<evidence type="ECO:0000256" key="5">
    <source>
        <dbReference type="ARBA" id="ARBA00023163"/>
    </source>
</evidence>
<gene>
    <name evidence="7" type="ORF">SAMN04488122_3105</name>
</gene>
<dbReference type="PANTHER" id="PTHR46577">
    <property type="entry name" value="HTH-TYPE TRANSCRIPTIONAL REGULATORY PROTEIN GABR"/>
    <property type="match status" value="1"/>
</dbReference>
<dbReference type="CDD" id="cd00609">
    <property type="entry name" value="AAT_like"/>
    <property type="match status" value="1"/>
</dbReference>
<evidence type="ECO:0000259" key="6">
    <source>
        <dbReference type="PROSITE" id="PS50949"/>
    </source>
</evidence>
<dbReference type="InterPro" id="IPR000524">
    <property type="entry name" value="Tscrpt_reg_HTH_GntR"/>
</dbReference>
<dbReference type="InterPro" id="IPR036390">
    <property type="entry name" value="WH_DNA-bd_sf"/>
</dbReference>
<organism evidence="7 8">
    <name type="scientific">Chitinophaga arvensicola</name>
    <dbReference type="NCBI Taxonomy" id="29529"/>
    <lineage>
        <taxon>Bacteria</taxon>
        <taxon>Pseudomonadati</taxon>
        <taxon>Bacteroidota</taxon>
        <taxon>Chitinophagia</taxon>
        <taxon>Chitinophagales</taxon>
        <taxon>Chitinophagaceae</taxon>
        <taxon>Chitinophaga</taxon>
    </lineage>
</organism>